<dbReference type="GO" id="GO:0005886">
    <property type="term" value="C:plasma membrane"/>
    <property type="evidence" value="ECO:0007669"/>
    <property type="project" value="TreeGrafter"/>
</dbReference>
<dbReference type="InterPro" id="IPR001482">
    <property type="entry name" value="T2SS/T4SS_dom"/>
</dbReference>
<dbReference type="AlphaFoldDB" id="A0A1C7IK56"/>
<protein>
    <submittedName>
        <fullName evidence="5">Type II secretion system protein GspE</fullName>
    </submittedName>
</protein>
<evidence type="ECO:0000256" key="2">
    <source>
        <dbReference type="ARBA" id="ARBA00022741"/>
    </source>
</evidence>
<dbReference type="Gene3D" id="3.30.300.160">
    <property type="entry name" value="Type II secretion system, protein E, N-terminal domain"/>
    <property type="match status" value="1"/>
</dbReference>
<dbReference type="InterPro" id="IPR027417">
    <property type="entry name" value="P-loop_NTPase"/>
</dbReference>
<feature type="domain" description="AAA+ ATPase" evidence="4">
    <location>
        <begin position="311"/>
        <end position="429"/>
    </location>
</feature>
<evidence type="ECO:0000256" key="3">
    <source>
        <dbReference type="ARBA" id="ARBA00022840"/>
    </source>
</evidence>
<dbReference type="SUPFAM" id="SSF160246">
    <property type="entry name" value="EspE N-terminal domain-like"/>
    <property type="match status" value="1"/>
</dbReference>
<dbReference type="Proteomes" id="UP000092574">
    <property type="component" value="Chromosome"/>
</dbReference>
<dbReference type="InterPro" id="IPR007831">
    <property type="entry name" value="T2SS_GspE_N"/>
</dbReference>
<sequence length="557" mass="62135">MRNVRIGDVLKEYGYVTEEQISAALAYQKEHKGVRLGAALTDMGFISEEQLLEALSTLLQVRIIDISTIEVDVEAVQKIPRQLAEKYEMLAVKQAEGVLTIVLYDPLNFYAIEDIRQLTGMQLEICLSGRSSLKNAIGYYYSEVEARKAASVANEQFEDLALTDEFNIDEEGDDDTPIINLLSRLIDRAYNTNASDIHIEPFEDKTTVRMRIDGVIVEFVTLQKNLHASLIARIKILGNMDIAERRVPQDGHFRMRVAGEYVNIRVSVIPTVFGEKAVLRLLANNSNIDYPETFGMHEGDYKKLKSMLGSPNGIIYFTGPTGSGKTTTLYMILTGLSKRAVNISTIEDPVEKNLPKINQMQVNNQSGLTFEIGLRALLRQDPDIIMVGETRDVETASISVRSAITGHLVFSTLHTNDASSSIIRLEDMGLQPYMVANSLVGIIAQRLMRKICPDCGEETAPTAEERQVVGPDIKKIMHPKGCPQCNYTGYRGRIAIHEVLLIDRTVRKMIMEGASAEAIQDYAVEKQNMKTLKDAGLSMVQEGVTSVEELKKVAYYK</sequence>
<dbReference type="InterPro" id="IPR003593">
    <property type="entry name" value="AAA+_ATPase"/>
</dbReference>
<evidence type="ECO:0000259" key="4">
    <source>
        <dbReference type="SMART" id="SM00382"/>
    </source>
</evidence>
<keyword evidence="3" id="KW-0067">ATP-binding</keyword>
<dbReference type="Gene3D" id="3.40.50.300">
    <property type="entry name" value="P-loop containing nucleotide triphosphate hydrolases"/>
    <property type="match status" value="1"/>
</dbReference>
<dbReference type="Gene3D" id="3.30.450.90">
    <property type="match status" value="1"/>
</dbReference>
<dbReference type="OrthoDB" id="9808272at2"/>
<dbReference type="InterPro" id="IPR037257">
    <property type="entry name" value="T2SS_E_N_sf"/>
</dbReference>
<proteinExistence type="inferred from homology"/>
<dbReference type="EMBL" id="CP015405">
    <property type="protein sequence ID" value="ANU78769.1"/>
    <property type="molecule type" value="Genomic_DNA"/>
</dbReference>
<dbReference type="KEGG" id="byl:A4V09_20120"/>
<accession>A0A1C7IK56</accession>
<keyword evidence="2" id="KW-0547">Nucleotide-binding</keyword>
<dbReference type="Pfam" id="PF05157">
    <property type="entry name" value="MshEN"/>
    <property type="match status" value="1"/>
</dbReference>
<keyword evidence="6" id="KW-1185">Reference proteome</keyword>
<evidence type="ECO:0000313" key="6">
    <source>
        <dbReference type="Proteomes" id="UP000092574"/>
    </source>
</evidence>
<dbReference type="PANTHER" id="PTHR30258:SF1">
    <property type="entry name" value="PROTEIN TRANSPORT PROTEIN HOFB HOMOLOG"/>
    <property type="match status" value="1"/>
</dbReference>
<dbReference type="PANTHER" id="PTHR30258">
    <property type="entry name" value="TYPE II SECRETION SYSTEM PROTEIN GSPE-RELATED"/>
    <property type="match status" value="1"/>
</dbReference>
<comment type="similarity">
    <text evidence="1">Belongs to the GSP E family.</text>
</comment>
<organism evidence="5 6">
    <name type="scientific">Blautia pseudococcoides</name>
    <dbReference type="NCBI Taxonomy" id="1796616"/>
    <lineage>
        <taxon>Bacteria</taxon>
        <taxon>Bacillati</taxon>
        <taxon>Bacillota</taxon>
        <taxon>Clostridia</taxon>
        <taxon>Lachnospirales</taxon>
        <taxon>Lachnospiraceae</taxon>
        <taxon>Blautia</taxon>
    </lineage>
</organism>
<name>A0A1C7IK56_9FIRM</name>
<dbReference type="CDD" id="cd01129">
    <property type="entry name" value="PulE-GspE-like"/>
    <property type="match status" value="1"/>
</dbReference>
<dbReference type="GO" id="GO:0005524">
    <property type="term" value="F:ATP binding"/>
    <property type="evidence" value="ECO:0007669"/>
    <property type="project" value="UniProtKB-KW"/>
</dbReference>
<evidence type="ECO:0000256" key="1">
    <source>
        <dbReference type="ARBA" id="ARBA00006611"/>
    </source>
</evidence>
<dbReference type="Pfam" id="PF00437">
    <property type="entry name" value="T2SSE"/>
    <property type="match status" value="1"/>
</dbReference>
<dbReference type="SMART" id="SM00382">
    <property type="entry name" value="AAA"/>
    <property type="match status" value="1"/>
</dbReference>
<dbReference type="SUPFAM" id="SSF52540">
    <property type="entry name" value="P-loop containing nucleoside triphosphate hydrolases"/>
    <property type="match status" value="1"/>
</dbReference>
<gene>
    <name evidence="5" type="ORF">A4V09_20120</name>
</gene>
<reference evidence="5" key="1">
    <citation type="submission" date="2017-04" db="EMBL/GenBank/DDBJ databases">
        <title>Complete Genome Sequences of Twelve Strains of a Stable Defined Moderately Diverse Mouse Microbiota 2 (sDMDMm2).</title>
        <authorList>
            <person name="Uchimura Y."/>
            <person name="Wyss M."/>
            <person name="Brugiroux S."/>
            <person name="Limenitakis J.P."/>
            <person name="Stecher B."/>
            <person name="McCoy K.D."/>
            <person name="Macpherson A.J."/>
        </authorList>
    </citation>
    <scope>NUCLEOTIDE SEQUENCE</scope>
    <source>
        <strain evidence="5">YL58</strain>
    </source>
</reference>
<evidence type="ECO:0000313" key="5">
    <source>
        <dbReference type="EMBL" id="ANU78769.1"/>
    </source>
</evidence>
<dbReference type="GO" id="GO:0016887">
    <property type="term" value="F:ATP hydrolysis activity"/>
    <property type="evidence" value="ECO:0007669"/>
    <property type="project" value="TreeGrafter"/>
</dbReference>
<dbReference type="STRING" id="1796616.A4V09_20120"/>